<feature type="compositionally biased region" description="Basic and acidic residues" evidence="2">
    <location>
        <begin position="725"/>
        <end position="744"/>
    </location>
</feature>
<accession>A0AAW0AJF7</accession>
<feature type="region of interest" description="Disordered" evidence="2">
    <location>
        <begin position="1"/>
        <end position="24"/>
    </location>
</feature>
<dbReference type="AlphaFoldDB" id="A0AAW0AJF7"/>
<evidence type="ECO:0000256" key="2">
    <source>
        <dbReference type="SAM" id="MobiDB-lite"/>
    </source>
</evidence>
<feature type="region of interest" description="Disordered" evidence="2">
    <location>
        <begin position="931"/>
        <end position="952"/>
    </location>
</feature>
<feature type="region of interest" description="Disordered" evidence="2">
    <location>
        <begin position="289"/>
        <end position="314"/>
    </location>
</feature>
<dbReference type="Proteomes" id="UP001362999">
    <property type="component" value="Unassembled WGS sequence"/>
</dbReference>
<feature type="region of interest" description="Disordered" evidence="2">
    <location>
        <begin position="845"/>
        <end position="890"/>
    </location>
</feature>
<organism evidence="3 4">
    <name type="scientific">Favolaschia claudopus</name>
    <dbReference type="NCBI Taxonomy" id="2862362"/>
    <lineage>
        <taxon>Eukaryota</taxon>
        <taxon>Fungi</taxon>
        <taxon>Dikarya</taxon>
        <taxon>Basidiomycota</taxon>
        <taxon>Agaricomycotina</taxon>
        <taxon>Agaricomycetes</taxon>
        <taxon>Agaricomycetidae</taxon>
        <taxon>Agaricales</taxon>
        <taxon>Marasmiineae</taxon>
        <taxon>Mycenaceae</taxon>
        <taxon>Favolaschia</taxon>
    </lineage>
</organism>
<reference evidence="3 4" key="1">
    <citation type="journal article" date="2024" name="J Genomics">
        <title>Draft genome sequencing and assembly of Favolaschia claudopus CIRM-BRFM 2984 isolated from oak limbs.</title>
        <authorList>
            <person name="Navarro D."/>
            <person name="Drula E."/>
            <person name="Chaduli D."/>
            <person name="Cazenave R."/>
            <person name="Ahrendt S."/>
            <person name="Wang J."/>
            <person name="Lipzen A."/>
            <person name="Daum C."/>
            <person name="Barry K."/>
            <person name="Grigoriev I.V."/>
            <person name="Favel A."/>
            <person name="Rosso M.N."/>
            <person name="Martin F."/>
        </authorList>
    </citation>
    <scope>NUCLEOTIDE SEQUENCE [LARGE SCALE GENOMIC DNA]</scope>
    <source>
        <strain evidence="3 4">CIRM-BRFM 2984</strain>
    </source>
</reference>
<feature type="compositionally biased region" description="Basic and acidic residues" evidence="2">
    <location>
        <begin position="817"/>
        <end position="833"/>
    </location>
</feature>
<name>A0AAW0AJF7_9AGAR</name>
<comment type="caution">
    <text evidence="3">The sequence shown here is derived from an EMBL/GenBank/DDBJ whole genome shotgun (WGS) entry which is preliminary data.</text>
</comment>
<feature type="compositionally biased region" description="Low complexity" evidence="2">
    <location>
        <begin position="793"/>
        <end position="815"/>
    </location>
</feature>
<evidence type="ECO:0000313" key="4">
    <source>
        <dbReference type="Proteomes" id="UP001362999"/>
    </source>
</evidence>
<feature type="compositionally biased region" description="Basic and acidic residues" evidence="2">
    <location>
        <begin position="682"/>
        <end position="693"/>
    </location>
</feature>
<proteinExistence type="predicted"/>
<keyword evidence="4" id="KW-1185">Reference proteome</keyword>
<feature type="compositionally biased region" description="Pro residues" evidence="2">
    <location>
        <begin position="939"/>
        <end position="949"/>
    </location>
</feature>
<feature type="coiled-coil region" evidence="1">
    <location>
        <begin position="955"/>
        <end position="982"/>
    </location>
</feature>
<keyword evidence="1" id="KW-0175">Coiled coil</keyword>
<protein>
    <submittedName>
        <fullName evidence="3">Uncharacterized protein</fullName>
    </submittedName>
</protein>
<feature type="compositionally biased region" description="Basic residues" evidence="2">
    <location>
        <begin position="710"/>
        <end position="724"/>
    </location>
</feature>
<sequence>MSDVDPATPADNATSEDERSEGRSLADIAYEVEEVEEASNAGEDIVMVPVNENTGRHSKEHKDAIHAYVVEVKQLCEVYHRESKIPMDRLYKALVDAISPSRRSGNNGWNIYQGFATDPRNAMAEYRRFNKKFTSNDPDDLPQFTPAMLSDMYSLFKEANPDGRAKQALEAYEALIESEKKETIISRQRLFDKFREGLKSMMEDLDEKKFNAIAFVVGRFVHDDLELGDVIATPALAESFSSFFKHPETGAAYSNSDLLGVAKICALVHQASNEFSKGTVLPAFAPAANPARGATTSTSAKPARASAATASTSAQPIRTFAATSATSATEHVGTSAPEMSTSADDLPAAADDLSAVVVKEEEEKGGTGGKRAYQLDWRSSVGTNVKILPNKSEDLHWLQDQFNSMSQSLFQIEFFSRGSSNTFPWHTMPRLLARKGYRVVGWPDNIQLPRDTSKQKNKGMGSWRKIEVSWVSLALLEFERTGYGLRMERHTAAVDEDGKHDDFVILTHDYRLPPPTDPNQLDHFWRTGGGKKLHCQKGNGDIYEATYDLIRAGSPAFDPILVKHPAFVMKDDKSDAEDDDGEQAAPAVPSTRSRAAPKKKKAAPSTSKPTAEVSKPTAKVATPTAEASGSSKRRPQPKPVTKPVAKSNPDAMDVDEVAQTVPAETSKGKGKAIATEEESDDDRPLITVDDHAGHGYLDPDDSEYVETQPKVRKPKGKAKTKGKGKGKEKEKQEEKEKESKDSKRPRSPTSSDFFAPDVEEVERPAKKAKADTRSTRVAEVQEGGGGGSSRKVAATSAARTTTSAAPTATSANANPLETKDKKVTFDTSEHPLDPKVGLALKMARQAARRPIPPIPAVGDDGRKTRSRTAAQSATEAPTPEEPTVTPAYIRPCPPPNTYYKGVMYSTDGEANPIGAVVAENGTPAHFLIPPRAGPSTTPSAPPPPAPTAPPTADNFNNLLARYASLTQQVEEIQRRLAAASAAGALSMDLVHEFTRVKLQADEVAFQLRQGSGK</sequence>
<gene>
    <name evidence="3" type="ORF">R3P38DRAFT_3207427</name>
</gene>
<feature type="compositionally biased region" description="Low complexity" evidence="2">
    <location>
        <begin position="868"/>
        <end position="887"/>
    </location>
</feature>
<dbReference type="EMBL" id="JAWWNJ010000060">
    <property type="protein sequence ID" value="KAK7013300.1"/>
    <property type="molecule type" value="Genomic_DNA"/>
</dbReference>
<feature type="region of interest" description="Disordered" evidence="2">
    <location>
        <begin position="572"/>
        <end position="833"/>
    </location>
</feature>
<feature type="compositionally biased region" description="Basic and acidic residues" evidence="2">
    <location>
        <begin position="761"/>
        <end position="776"/>
    </location>
</feature>
<evidence type="ECO:0000313" key="3">
    <source>
        <dbReference type="EMBL" id="KAK7013300.1"/>
    </source>
</evidence>
<evidence type="ECO:0000256" key="1">
    <source>
        <dbReference type="SAM" id="Coils"/>
    </source>
</evidence>